<dbReference type="AlphaFoldDB" id="A0A085MN44"/>
<dbReference type="EMBL" id="KL363183">
    <property type="protein sequence ID" value="KFD58640.1"/>
    <property type="molecule type" value="Genomic_DNA"/>
</dbReference>
<accession>A0A085MN44</accession>
<feature type="coiled-coil region" evidence="1">
    <location>
        <begin position="49"/>
        <end position="83"/>
    </location>
</feature>
<dbReference type="Proteomes" id="UP000030764">
    <property type="component" value="Unassembled WGS sequence"/>
</dbReference>
<organism evidence="3 4">
    <name type="scientific">Trichuris suis</name>
    <name type="common">pig whipworm</name>
    <dbReference type="NCBI Taxonomy" id="68888"/>
    <lineage>
        <taxon>Eukaryota</taxon>
        <taxon>Metazoa</taxon>
        <taxon>Ecdysozoa</taxon>
        <taxon>Nematoda</taxon>
        <taxon>Enoplea</taxon>
        <taxon>Dorylaimia</taxon>
        <taxon>Trichinellida</taxon>
        <taxon>Trichuridae</taxon>
        <taxon>Trichuris</taxon>
    </lineage>
</organism>
<evidence type="ECO:0000313" key="3">
    <source>
        <dbReference type="EMBL" id="KFD58640.1"/>
    </source>
</evidence>
<name>A0A085MN44_9BILA</name>
<feature type="region of interest" description="Disordered" evidence="2">
    <location>
        <begin position="360"/>
        <end position="419"/>
    </location>
</feature>
<proteinExistence type="predicted"/>
<feature type="coiled-coil region" evidence="1">
    <location>
        <begin position="140"/>
        <end position="167"/>
    </location>
</feature>
<gene>
    <name evidence="3" type="ORF">M513_00333</name>
</gene>
<evidence type="ECO:0000313" key="4">
    <source>
        <dbReference type="Proteomes" id="UP000030764"/>
    </source>
</evidence>
<keyword evidence="4" id="KW-1185">Reference proteome</keyword>
<evidence type="ECO:0000256" key="1">
    <source>
        <dbReference type="SAM" id="Coils"/>
    </source>
</evidence>
<reference evidence="3 4" key="1">
    <citation type="journal article" date="2014" name="Nat. Genet.">
        <title>Genome and transcriptome of the porcine whipworm Trichuris suis.</title>
        <authorList>
            <person name="Jex A.R."/>
            <person name="Nejsum P."/>
            <person name="Schwarz E.M."/>
            <person name="Hu L."/>
            <person name="Young N.D."/>
            <person name="Hall R.S."/>
            <person name="Korhonen P.K."/>
            <person name="Liao S."/>
            <person name="Thamsborg S."/>
            <person name="Xia J."/>
            <person name="Xu P."/>
            <person name="Wang S."/>
            <person name="Scheerlinck J.P."/>
            <person name="Hofmann A."/>
            <person name="Sternberg P.W."/>
            <person name="Wang J."/>
            <person name="Gasser R.B."/>
        </authorList>
    </citation>
    <scope>NUCLEOTIDE SEQUENCE [LARGE SCALE GENOMIC DNA]</scope>
    <source>
        <strain evidence="3">DCEP-RM93M</strain>
    </source>
</reference>
<feature type="compositionally biased region" description="Basic and acidic residues" evidence="2">
    <location>
        <begin position="365"/>
        <end position="399"/>
    </location>
</feature>
<keyword evidence="1" id="KW-0175">Coiled coil</keyword>
<sequence length="1011" mass="113901">MGEKTTENDASTSRSSIPNYRAQNLATLKAHLLFVDKSIEQATAAGEIVKVLTRELEQKNKQIALLQEELRVLKDAQQKTQEDAASLRSLTLEQSAKIAQTLDRMVQLQMDEQRWRIMSEQYKEAMDSQRLETMELRSKHETLLRNEASLQAKYEMLEAQLKESKSNSLIKNVDNYAQPNANEYWYQIGNVCCKSVPYPSSGGAIIYDDNSSESVTVFYKRISLRDCCYMVAGSWESVKQTTLRNSWNMVLAVTCVEKEAAWTGKNLPSLEIVDNSRFDKSSLSSVGREQSGSAAIEHVNIRQKEILVRPGDFRSSKSGVSGEEQPCSSELENAEKQTRSMATAILKIAPVEMALPPLVTPISQAERKERLPSEQARKESNSEPKRSVRVYRPSDEDKTSTTASLVQAEASSEKEKEKTNTALKLCSIPRKVEETKNCDIATSVQKSRAARSAIQLIPIESVGKRGKWRKDRALHDTQPPVRKLVNADDGTHPLGSNVHVSATKSLVTVPAIGAADLDAANVICDLDKKRPLSKDVEVIRSENIIEHTDASRGVEERVAVHCDHTLQETSQEGKNNDLTFDWVIKFAGSFQLDEQCRVSLPPLSMPVTRGFTMERYLVGLFDKNAFLTPALACKRLHSLGESLTPQTLTNSIITVLLSRGFRTANLCRMALVVKLEPVKVKGERCIVELLERLFDVRPLAWRCEVKKLLMRQLLLRLRHLRHSLTSAQMETLCRFYVLFAENIKSTAAVHRLIEAAAVLVVEEKAELAMCVLISWPKAFKEIACDVEQAFTRVVLALLVKSTKAVPLNVMERLIFEFCGENIQMSTLEYERLFANLSDCLLLRGMVELSTVTGDVRLAKTWARKLRMLETLFKLSSDLSVLSAVRDKFYMDVITWPSKSSQLTISGNRLRSVLVSLIALAELADVTTAFCQLELYQIVRKLEEILKGEGMYAENTILRTCCCQLLVRLLPWYPKWCYRILEEECSAAIAGAQWRRLFKIAKRVYIDGIMPK</sequence>
<protein>
    <submittedName>
        <fullName evidence="3">Uncharacterized protein</fullName>
    </submittedName>
</protein>
<evidence type="ECO:0000256" key="2">
    <source>
        <dbReference type="SAM" id="MobiDB-lite"/>
    </source>
</evidence>
<feature type="region of interest" description="Disordered" evidence="2">
    <location>
        <begin position="312"/>
        <end position="338"/>
    </location>
</feature>
<feature type="non-terminal residue" evidence="3">
    <location>
        <position position="1011"/>
    </location>
</feature>